<dbReference type="PANTHER" id="PTHR11941">
    <property type="entry name" value="ENOYL-COA HYDRATASE-RELATED"/>
    <property type="match status" value="1"/>
</dbReference>
<comment type="caution">
    <text evidence="1">The sequence shown here is derived from an EMBL/GenBank/DDBJ whole genome shotgun (WGS) entry which is preliminary data.</text>
</comment>
<protein>
    <submittedName>
        <fullName evidence="1">Enoyl-CoA hydratase</fullName>
    </submittedName>
</protein>
<dbReference type="EMBL" id="JNFP01000042">
    <property type="protein sequence ID" value="KIA61645.1"/>
    <property type="molecule type" value="Genomic_DNA"/>
</dbReference>
<organism evidence="1 2">
    <name type="scientific">Nocardia vulneris</name>
    <dbReference type="NCBI Taxonomy" id="1141657"/>
    <lineage>
        <taxon>Bacteria</taxon>
        <taxon>Bacillati</taxon>
        <taxon>Actinomycetota</taxon>
        <taxon>Actinomycetes</taxon>
        <taxon>Mycobacteriales</taxon>
        <taxon>Nocardiaceae</taxon>
        <taxon>Nocardia</taxon>
    </lineage>
</organism>
<dbReference type="CDD" id="cd06558">
    <property type="entry name" value="crotonase-like"/>
    <property type="match status" value="1"/>
</dbReference>
<name>A0ABR4Z8K3_9NOCA</name>
<dbReference type="InterPro" id="IPR029045">
    <property type="entry name" value="ClpP/crotonase-like_dom_sf"/>
</dbReference>
<dbReference type="InterPro" id="IPR001753">
    <property type="entry name" value="Enoyl-CoA_hydra/iso"/>
</dbReference>
<dbReference type="Gene3D" id="3.90.226.10">
    <property type="entry name" value="2-enoyl-CoA Hydratase, Chain A, domain 1"/>
    <property type="match status" value="1"/>
</dbReference>
<evidence type="ECO:0000313" key="1">
    <source>
        <dbReference type="EMBL" id="KIA61645.1"/>
    </source>
</evidence>
<gene>
    <name evidence="1" type="ORF">FG87_29930</name>
</gene>
<dbReference type="NCBIfam" id="NF042432">
    <property type="entry name" value="DHPACoAdixog_DpgC"/>
    <property type="match status" value="1"/>
</dbReference>
<dbReference type="Proteomes" id="UP000031364">
    <property type="component" value="Unassembled WGS sequence"/>
</dbReference>
<dbReference type="Gene3D" id="1.20.58.1300">
    <property type="match status" value="1"/>
</dbReference>
<proteinExistence type="predicted"/>
<dbReference type="PANTHER" id="PTHR11941:SF54">
    <property type="entry name" value="ENOYL-COA HYDRATASE, MITOCHONDRIAL"/>
    <property type="match status" value="1"/>
</dbReference>
<evidence type="ECO:0000313" key="2">
    <source>
        <dbReference type="Proteomes" id="UP000031364"/>
    </source>
</evidence>
<dbReference type="Pfam" id="PF00378">
    <property type="entry name" value="ECH_1"/>
    <property type="match status" value="1"/>
</dbReference>
<dbReference type="RefSeq" id="WP_043677194.1">
    <property type="nucleotide sequence ID" value="NZ_BDCI01000011.1"/>
</dbReference>
<dbReference type="InterPro" id="IPR053482">
    <property type="entry name" value="DPA-CoA_Dioxygenase"/>
</dbReference>
<accession>A0ABR4Z8K3</accession>
<sequence length="437" mass="47223">MTAAHLSRADAALDRDRGELRTAATAHAALLRALGPVPRRDEIDAARAAESHRAVRTLRRRFLRAHLGAVYAAATDDLRRPLRLAELAAAAGDLFPGLLPDAEQLAAEAGTPQAAKEGWEIDQGIFFHAVFADPVAGNHLLDAMRAPTARALGLLAEYEATGLITLPAVELRRIGTTATLTITNGHCLNAEDNQHVADMECAVDLVLLDPRSRVGVVRGGVMDHPRYRGRRVFSAGINLAQLHEGRISFVDFLLGRETGYIAKILRGMTRDERHWLSGPATKPWIAAVDSFAIGGGAQLLLVFDRVIAAADSFVSLPAAQEGIIPGAGNLRLGRATNFRLSREVILWGRKIAATDPDARLVLDTVVEPDAMDAEIDRAAAQLAAPAVVANKHMLVCAEEPQDVFRRYLSEFALHQALRCYSTDVLTKVSRFHAGVGR</sequence>
<dbReference type="SUPFAM" id="SSF52096">
    <property type="entry name" value="ClpP/crotonase"/>
    <property type="match status" value="1"/>
</dbReference>
<keyword evidence="2" id="KW-1185">Reference proteome</keyword>
<reference evidence="1 2" key="1">
    <citation type="journal article" date="2014" name="Int. J. Syst. Evol. Microbiol.">
        <title>Nocardia vulneris sp. nov., isolated from wounds of human patients in North America.</title>
        <authorList>
            <person name="Lasker B.A."/>
            <person name="Bell M."/>
            <person name="Klenk H.P."/>
            <person name="Sproer C."/>
            <person name="Schumann C."/>
            <person name="Schumann P."/>
            <person name="Brown J.M."/>
        </authorList>
    </citation>
    <scope>NUCLEOTIDE SEQUENCE [LARGE SCALE GENOMIC DNA]</scope>
    <source>
        <strain evidence="1 2">W9851</strain>
    </source>
</reference>